<dbReference type="InterPro" id="IPR014001">
    <property type="entry name" value="Helicase_ATP-bd"/>
</dbReference>
<dbReference type="GO" id="GO:0005524">
    <property type="term" value="F:ATP binding"/>
    <property type="evidence" value="ECO:0007669"/>
    <property type="project" value="UniProtKB-KW"/>
</dbReference>
<keyword evidence="3" id="KW-0067">ATP-binding</keyword>
<accession>A0A9P4MKR0</accession>
<dbReference type="InterPro" id="IPR038718">
    <property type="entry name" value="SNF2-like_sf"/>
</dbReference>
<gene>
    <name evidence="6" type="ORF">K461DRAFT_279805</name>
</gene>
<protein>
    <recommendedName>
        <fullName evidence="5">Helicase ATP-binding domain-containing protein</fullName>
    </recommendedName>
</protein>
<dbReference type="OrthoDB" id="3886847at2759"/>
<keyword evidence="1" id="KW-0547">Nucleotide-binding</keyword>
<evidence type="ECO:0000256" key="4">
    <source>
        <dbReference type="SAM" id="MobiDB-lite"/>
    </source>
</evidence>
<dbReference type="Gene3D" id="3.40.50.10810">
    <property type="entry name" value="Tandem AAA-ATPase domain"/>
    <property type="match status" value="1"/>
</dbReference>
<dbReference type="PANTHER" id="PTHR45626">
    <property type="entry name" value="TRANSCRIPTION TERMINATION FACTOR 2-RELATED"/>
    <property type="match status" value="1"/>
</dbReference>
<dbReference type="InterPro" id="IPR027417">
    <property type="entry name" value="P-loop_NTPase"/>
</dbReference>
<keyword evidence="2" id="KW-0378">Hydrolase</keyword>
<feature type="compositionally biased region" description="Acidic residues" evidence="4">
    <location>
        <begin position="1"/>
        <end position="17"/>
    </location>
</feature>
<name>A0A9P4MKR0_9PEZI</name>
<evidence type="ECO:0000313" key="6">
    <source>
        <dbReference type="EMBL" id="KAF2151031.1"/>
    </source>
</evidence>
<proteinExistence type="predicted"/>
<organism evidence="6 7">
    <name type="scientific">Myriangium duriaei CBS 260.36</name>
    <dbReference type="NCBI Taxonomy" id="1168546"/>
    <lineage>
        <taxon>Eukaryota</taxon>
        <taxon>Fungi</taxon>
        <taxon>Dikarya</taxon>
        <taxon>Ascomycota</taxon>
        <taxon>Pezizomycotina</taxon>
        <taxon>Dothideomycetes</taxon>
        <taxon>Dothideomycetidae</taxon>
        <taxon>Myriangiales</taxon>
        <taxon>Myriangiaceae</taxon>
        <taxon>Myriangium</taxon>
    </lineage>
</organism>
<dbReference type="SUPFAM" id="SSF52540">
    <property type="entry name" value="P-loop containing nucleoside triphosphate hydrolases"/>
    <property type="match status" value="1"/>
</dbReference>
<dbReference type="EMBL" id="ML996088">
    <property type="protein sequence ID" value="KAF2151031.1"/>
    <property type="molecule type" value="Genomic_DNA"/>
</dbReference>
<evidence type="ECO:0000313" key="7">
    <source>
        <dbReference type="Proteomes" id="UP000799439"/>
    </source>
</evidence>
<dbReference type="InterPro" id="IPR000330">
    <property type="entry name" value="SNF2_N"/>
</dbReference>
<dbReference type="AlphaFoldDB" id="A0A9P4MKR0"/>
<evidence type="ECO:0000256" key="3">
    <source>
        <dbReference type="ARBA" id="ARBA00022840"/>
    </source>
</evidence>
<evidence type="ECO:0000259" key="5">
    <source>
        <dbReference type="PROSITE" id="PS51192"/>
    </source>
</evidence>
<dbReference type="Pfam" id="PF00176">
    <property type="entry name" value="SNF2-rel_dom"/>
    <property type="match status" value="1"/>
</dbReference>
<dbReference type="GO" id="GO:0006281">
    <property type="term" value="P:DNA repair"/>
    <property type="evidence" value="ECO:0007669"/>
    <property type="project" value="TreeGrafter"/>
</dbReference>
<dbReference type="PANTHER" id="PTHR45626:SF11">
    <property type="entry name" value="FAMILY HELICASE, PUTATIVE (AFU_ORTHOLOGUE AFUA_5G06590)-RELATED"/>
    <property type="match status" value="1"/>
</dbReference>
<evidence type="ECO:0000256" key="2">
    <source>
        <dbReference type="ARBA" id="ARBA00022801"/>
    </source>
</evidence>
<dbReference type="Proteomes" id="UP000799439">
    <property type="component" value="Unassembled WGS sequence"/>
</dbReference>
<dbReference type="SMART" id="SM00487">
    <property type="entry name" value="DEXDc"/>
    <property type="match status" value="1"/>
</dbReference>
<sequence>MEVDPVNEEPTDADYETNDSLHGAEIPTSEAYVQVGNSVFGIEEYLGDEWSQQILKVHDPEQPLEPPSGMATELWEWQKSLLPKMQVMGDSHRRGGIIGDEKGMGKTLAAIAYCQARHRGNARRLSTLVITTNTGVADWVNQLVTHFTPDARPHHLVLNDPSLRPQSLLEGRYDFVLCSFDFLELQFVQLLEHLHRDHSEKELDMGTVKQYLESNAKLGLTIEVLNCLYTKFWRVMDRPFDEVIVDEAHCVGQQHTLRHMAIDALHRDQTFLLMDGFPPDDWTFLCGHVNLLQDHVFNTYFKFMKHFASQKEDGTFADYPSETKFNRLVKFLQAMVVARPRALPPSGSEEVPDGGKKRFMQSKADTKVRLSAFLPCYDDVQPIIPFQYPGGAGEHHKPTPAMKAYYKRK</sequence>
<evidence type="ECO:0000256" key="1">
    <source>
        <dbReference type="ARBA" id="ARBA00022741"/>
    </source>
</evidence>
<feature type="domain" description="Helicase ATP-binding" evidence="5">
    <location>
        <begin position="87"/>
        <end position="296"/>
    </location>
</feature>
<dbReference type="GO" id="GO:0016787">
    <property type="term" value="F:hydrolase activity"/>
    <property type="evidence" value="ECO:0007669"/>
    <property type="project" value="UniProtKB-KW"/>
</dbReference>
<feature type="region of interest" description="Disordered" evidence="4">
    <location>
        <begin position="1"/>
        <end position="21"/>
    </location>
</feature>
<dbReference type="PROSITE" id="PS51192">
    <property type="entry name" value="HELICASE_ATP_BIND_1"/>
    <property type="match status" value="1"/>
</dbReference>
<dbReference type="GO" id="GO:0005634">
    <property type="term" value="C:nucleus"/>
    <property type="evidence" value="ECO:0007669"/>
    <property type="project" value="TreeGrafter"/>
</dbReference>
<dbReference type="InterPro" id="IPR050628">
    <property type="entry name" value="SNF2_RAD54_helicase_TF"/>
</dbReference>
<comment type="caution">
    <text evidence="6">The sequence shown here is derived from an EMBL/GenBank/DDBJ whole genome shotgun (WGS) entry which is preliminary data.</text>
</comment>
<dbReference type="GO" id="GO:0008094">
    <property type="term" value="F:ATP-dependent activity, acting on DNA"/>
    <property type="evidence" value="ECO:0007669"/>
    <property type="project" value="TreeGrafter"/>
</dbReference>
<keyword evidence="7" id="KW-1185">Reference proteome</keyword>
<reference evidence="6" key="1">
    <citation type="journal article" date="2020" name="Stud. Mycol.">
        <title>101 Dothideomycetes genomes: a test case for predicting lifestyles and emergence of pathogens.</title>
        <authorList>
            <person name="Haridas S."/>
            <person name="Albert R."/>
            <person name="Binder M."/>
            <person name="Bloem J."/>
            <person name="Labutti K."/>
            <person name="Salamov A."/>
            <person name="Andreopoulos B."/>
            <person name="Baker S."/>
            <person name="Barry K."/>
            <person name="Bills G."/>
            <person name="Bluhm B."/>
            <person name="Cannon C."/>
            <person name="Castanera R."/>
            <person name="Culley D."/>
            <person name="Daum C."/>
            <person name="Ezra D."/>
            <person name="Gonzalez J."/>
            <person name="Henrissat B."/>
            <person name="Kuo A."/>
            <person name="Liang C."/>
            <person name="Lipzen A."/>
            <person name="Lutzoni F."/>
            <person name="Magnuson J."/>
            <person name="Mondo S."/>
            <person name="Nolan M."/>
            <person name="Ohm R."/>
            <person name="Pangilinan J."/>
            <person name="Park H.-J."/>
            <person name="Ramirez L."/>
            <person name="Alfaro M."/>
            <person name="Sun H."/>
            <person name="Tritt A."/>
            <person name="Yoshinaga Y."/>
            <person name="Zwiers L.-H."/>
            <person name="Turgeon B."/>
            <person name="Goodwin S."/>
            <person name="Spatafora J."/>
            <person name="Crous P."/>
            <person name="Grigoriev I."/>
        </authorList>
    </citation>
    <scope>NUCLEOTIDE SEQUENCE</scope>
    <source>
        <strain evidence="6">CBS 260.36</strain>
    </source>
</reference>